<keyword evidence="2" id="KW-1185">Reference proteome</keyword>
<name>A0A1W1ZVM1_9RHOB</name>
<dbReference type="Pfam" id="PF09898">
    <property type="entry name" value="DUF2125"/>
    <property type="match status" value="1"/>
</dbReference>
<evidence type="ECO:0000313" key="2">
    <source>
        <dbReference type="Proteomes" id="UP000192330"/>
    </source>
</evidence>
<proteinExistence type="predicted"/>
<reference evidence="1 2" key="1">
    <citation type="submission" date="2017-04" db="EMBL/GenBank/DDBJ databases">
        <authorList>
            <person name="Afonso C.L."/>
            <person name="Miller P.J."/>
            <person name="Scott M.A."/>
            <person name="Spackman E."/>
            <person name="Goraichik I."/>
            <person name="Dimitrov K.M."/>
            <person name="Suarez D.L."/>
            <person name="Swayne D.E."/>
        </authorList>
    </citation>
    <scope>NUCLEOTIDE SEQUENCE [LARGE SCALE GENOMIC DNA]</scope>
    <source>
        <strain evidence="1 2">CGMCC 1.12644</strain>
    </source>
</reference>
<evidence type="ECO:0008006" key="3">
    <source>
        <dbReference type="Google" id="ProtNLM"/>
    </source>
</evidence>
<dbReference type="InterPro" id="IPR018666">
    <property type="entry name" value="DUF2125"/>
</dbReference>
<dbReference type="AlphaFoldDB" id="A0A1W1ZVM1"/>
<evidence type="ECO:0000313" key="1">
    <source>
        <dbReference type="EMBL" id="SMC52151.1"/>
    </source>
</evidence>
<dbReference type="OrthoDB" id="7791409at2"/>
<dbReference type="STRING" id="1387277.SAMN06295998_102172"/>
<organism evidence="1 2">
    <name type="scientific">Primorskyibacter flagellatus</name>
    <dbReference type="NCBI Taxonomy" id="1387277"/>
    <lineage>
        <taxon>Bacteria</taxon>
        <taxon>Pseudomonadati</taxon>
        <taxon>Pseudomonadota</taxon>
        <taxon>Alphaproteobacteria</taxon>
        <taxon>Rhodobacterales</taxon>
        <taxon>Roseobacteraceae</taxon>
        <taxon>Primorskyibacter</taxon>
    </lineage>
</organism>
<accession>A0A1W1ZVM1</accession>
<dbReference type="EMBL" id="FWYD01000002">
    <property type="protein sequence ID" value="SMC52151.1"/>
    <property type="molecule type" value="Genomic_DNA"/>
</dbReference>
<dbReference type="Proteomes" id="UP000192330">
    <property type="component" value="Unassembled WGS sequence"/>
</dbReference>
<sequence length="551" mass="58277">MLHAPQMTGMGAEIRLPDSQTLTLPAAQPKLRETKKLEKPVMFRRSNLMYSAVASVAVIAAQPAWADVTPQQVWDDLEAYMASFGYSVTGTESTSGNALTITDMALSMDIPEGEGTMAFSASEVTFEDLGDGSVRVTFPENMPIKLKVNDVPDGEPFDLTIDYAQQGLQMVVSGEPGDMVYDYTADSLGMRLSELIVDGETLDRDAARADFNLKDITGTARVSVGDLREISQSMTTGGLDYDAAFKDPETGNSVEFTGTVSGVSFEGDTTIPLDMDPEDMPAMLAAGFAVNGMINHTGGSGTFAASEDGDATTGKTSSGGGSLQLQMDADAISYAAGATDLTTSFAGNELPFPIESAMSEASVNLTIPVSKSEEASDVALGVNLAGFTMSDMLWNIFDSDKVLPRDPATVAFDLTGKVKMLVDLMDAEQMAAADRGEITPAEPQSLTLSGLLIEAIGARVTGDGEFTFDNSDLTTFDGMPRPEGTLNVTVNGANGVIDKLIQMGLMKEQDAMGARMMLSMFSVPAGGEDELKSTIEITEQGHVLANGQRIK</sequence>
<gene>
    <name evidence="1" type="ORF">SAMN06295998_102172</name>
</gene>
<protein>
    <recommendedName>
        <fullName evidence="3">DUF2125 domain-containing protein</fullName>
    </recommendedName>
</protein>